<dbReference type="AlphaFoldDB" id="A0AAV7ZJG4"/>
<dbReference type="NCBIfam" id="TIGR00590">
    <property type="entry name" value="pcna"/>
    <property type="match status" value="1"/>
</dbReference>
<dbReference type="CDD" id="cd00577">
    <property type="entry name" value="PCNA"/>
    <property type="match status" value="1"/>
</dbReference>
<evidence type="ECO:0000256" key="5">
    <source>
        <dbReference type="ARBA" id="ARBA00023242"/>
    </source>
</evidence>
<dbReference type="InterPro" id="IPR022649">
    <property type="entry name" value="Pr_cel_nuc_antig_C"/>
</dbReference>
<keyword evidence="4 7" id="KW-0238">DNA-binding</keyword>
<keyword evidence="3 7" id="KW-0235">DNA replication</keyword>
<evidence type="ECO:0000256" key="6">
    <source>
        <dbReference type="RuleBase" id="RU000641"/>
    </source>
</evidence>
<evidence type="ECO:0000259" key="10">
    <source>
        <dbReference type="Pfam" id="PF02747"/>
    </source>
</evidence>
<comment type="caution">
    <text evidence="11">The sequence shown here is derived from an EMBL/GenBank/DDBJ whole genome shotgun (WGS) entry which is preliminary data.</text>
</comment>
<dbReference type="GO" id="GO:0019985">
    <property type="term" value="P:translesion synthesis"/>
    <property type="evidence" value="ECO:0007669"/>
    <property type="project" value="TreeGrafter"/>
</dbReference>
<dbReference type="Proteomes" id="UP001146793">
    <property type="component" value="Unassembled WGS sequence"/>
</dbReference>
<dbReference type="PANTHER" id="PTHR11352">
    <property type="entry name" value="PROLIFERATING CELL NUCLEAR ANTIGEN"/>
    <property type="match status" value="1"/>
</dbReference>
<dbReference type="GO" id="GO:0006298">
    <property type="term" value="P:mismatch repair"/>
    <property type="evidence" value="ECO:0007669"/>
    <property type="project" value="TreeGrafter"/>
</dbReference>
<organism evidence="11 13">
    <name type="scientific">Anaeramoeba flamelloides</name>
    <dbReference type="NCBI Taxonomy" id="1746091"/>
    <lineage>
        <taxon>Eukaryota</taxon>
        <taxon>Metamonada</taxon>
        <taxon>Anaeramoebidae</taxon>
        <taxon>Anaeramoeba</taxon>
    </lineage>
</organism>
<dbReference type="GO" id="GO:0003677">
    <property type="term" value="F:DNA binding"/>
    <property type="evidence" value="ECO:0007669"/>
    <property type="project" value="UniProtKB-KW"/>
</dbReference>
<dbReference type="SUPFAM" id="SSF55979">
    <property type="entry name" value="DNA clamp"/>
    <property type="match status" value="2"/>
</dbReference>
<feature type="region of interest" description="Disordered" evidence="8">
    <location>
        <begin position="256"/>
        <end position="275"/>
    </location>
</feature>
<dbReference type="PRINTS" id="PR00339">
    <property type="entry name" value="PCNACYCLIN"/>
</dbReference>
<dbReference type="InterPro" id="IPR022648">
    <property type="entry name" value="Pr_cel_nuc_antig_N"/>
</dbReference>
<feature type="compositionally biased region" description="Acidic residues" evidence="8">
    <location>
        <begin position="258"/>
        <end position="275"/>
    </location>
</feature>
<proteinExistence type="inferred from homology"/>
<evidence type="ECO:0000256" key="2">
    <source>
        <dbReference type="ARBA" id="ARBA00010462"/>
    </source>
</evidence>
<dbReference type="GO" id="GO:0006275">
    <property type="term" value="P:regulation of DNA replication"/>
    <property type="evidence" value="ECO:0007669"/>
    <property type="project" value="InterPro"/>
</dbReference>
<protein>
    <recommendedName>
        <fullName evidence="6">DNA sliding clamp PCNA</fullName>
    </recommendedName>
</protein>
<evidence type="ECO:0000313" key="14">
    <source>
        <dbReference type="Proteomes" id="UP001150062"/>
    </source>
</evidence>
<dbReference type="GO" id="GO:0006272">
    <property type="term" value="P:leading strand elongation"/>
    <property type="evidence" value="ECO:0007669"/>
    <property type="project" value="TreeGrafter"/>
</dbReference>
<dbReference type="GO" id="GO:0043626">
    <property type="term" value="C:PCNA complex"/>
    <property type="evidence" value="ECO:0007669"/>
    <property type="project" value="TreeGrafter"/>
</dbReference>
<reference evidence="12" key="1">
    <citation type="submission" date="2022-08" db="EMBL/GenBank/DDBJ databases">
        <title>Novel sulfate-reducing endosymbionts in the free-living metamonad Anaeramoeba.</title>
        <authorList>
            <person name="Jerlstrom-Hultqvist J."/>
            <person name="Cepicka I."/>
            <person name="Gallot-Lavallee L."/>
            <person name="Salas-Leiva D."/>
            <person name="Curtis B.A."/>
            <person name="Zahonova K."/>
            <person name="Pipaliya S."/>
            <person name="Dacks J."/>
            <person name="Roger A.J."/>
        </authorList>
    </citation>
    <scope>NUCLEOTIDE SEQUENCE</scope>
    <source>
        <strain evidence="12">Schooner1</strain>
    </source>
</reference>
<dbReference type="EMBL" id="JAOAOG010000236">
    <property type="protein sequence ID" value="KAJ6237891.1"/>
    <property type="molecule type" value="Genomic_DNA"/>
</dbReference>
<dbReference type="HAMAP" id="MF_00317">
    <property type="entry name" value="DNApol_clamp_arch"/>
    <property type="match status" value="1"/>
</dbReference>
<dbReference type="Proteomes" id="UP001150062">
    <property type="component" value="Unassembled WGS sequence"/>
</dbReference>
<keyword evidence="14" id="KW-1185">Reference proteome</keyword>
<name>A0AAV7ZJG4_9EUKA</name>
<accession>A0AAV7ZJG4</accession>
<dbReference type="FunFam" id="3.70.10.10:FF:000001">
    <property type="entry name" value="Proliferating cell nuclear antigen"/>
    <property type="match status" value="1"/>
</dbReference>
<dbReference type="EMBL" id="JANTQA010000032">
    <property type="protein sequence ID" value="KAJ3439959.1"/>
    <property type="molecule type" value="Genomic_DNA"/>
</dbReference>
<dbReference type="GO" id="GO:0030337">
    <property type="term" value="F:DNA polymerase processivity factor activity"/>
    <property type="evidence" value="ECO:0007669"/>
    <property type="project" value="InterPro"/>
</dbReference>
<evidence type="ECO:0000313" key="11">
    <source>
        <dbReference type="EMBL" id="KAJ3439959.1"/>
    </source>
</evidence>
<sequence length="275" mass="30316">MEAKFTKASTLKKLIEAVKELIDECNLECSSTGITMQAMDSSHISLVSFELLAEGFEEYQCNQNISIGINLGTLSKILKSASSDDSIRIFTDENIESITFEFINNEKSIKSTYEIKLIDITGDPVGIPETEYSVTVSMASTEFSKICKDLGVMGETVKVEQKDKKVIFSTSGELGTGSIEINEGENIDESTQTKIESNENIELSFALRYLTLFSKAAPLCENVTLSLELNVPLVVEFPIGENGGLGSIKYFLAPKMGDEDEEDEDAEEEMGEWND</sequence>
<evidence type="ECO:0000313" key="12">
    <source>
        <dbReference type="EMBL" id="KAJ6237891.1"/>
    </source>
</evidence>
<dbReference type="Pfam" id="PF00705">
    <property type="entry name" value="PCNA_N"/>
    <property type="match status" value="1"/>
</dbReference>
<evidence type="ECO:0000256" key="1">
    <source>
        <dbReference type="ARBA" id="ARBA00004123"/>
    </source>
</evidence>
<evidence type="ECO:0000256" key="4">
    <source>
        <dbReference type="ARBA" id="ARBA00023125"/>
    </source>
</evidence>
<keyword evidence="5 6" id="KW-0539">Nucleus</keyword>
<gene>
    <name evidence="11" type="ORF">M0812_16004</name>
    <name evidence="12" type="ORF">M0813_26469</name>
</gene>
<dbReference type="InterPro" id="IPR046938">
    <property type="entry name" value="DNA_clamp_sf"/>
</dbReference>
<comment type="subcellular location">
    <subcellularLocation>
        <location evidence="1 6">Nucleus</location>
    </subcellularLocation>
</comment>
<reference evidence="11" key="2">
    <citation type="submission" date="2022-08" db="EMBL/GenBank/DDBJ databases">
        <title>Novel sulphate-reducing endosymbionts in the free-living metamonad Anaeramoeba.</title>
        <authorList>
            <person name="Jerlstrom-Hultqvist J."/>
            <person name="Cepicka I."/>
            <person name="Gallot-Lavallee L."/>
            <person name="Salas-Leiva D."/>
            <person name="Curtis B.A."/>
            <person name="Zahonova K."/>
            <person name="Pipaliya S."/>
            <person name="Dacks J."/>
            <person name="Roger A.J."/>
        </authorList>
    </citation>
    <scope>NUCLEOTIDE SEQUENCE</scope>
    <source>
        <strain evidence="11">Busselton2</strain>
    </source>
</reference>
<evidence type="ECO:0000256" key="7">
    <source>
        <dbReference type="RuleBase" id="RU003671"/>
    </source>
</evidence>
<dbReference type="InterPro" id="IPR000730">
    <property type="entry name" value="Pr_cel_nuc_antig"/>
</dbReference>
<dbReference type="PROSITE" id="PS01251">
    <property type="entry name" value="PCNA_1"/>
    <property type="match status" value="1"/>
</dbReference>
<feature type="domain" description="Proliferating cell nuclear antigen PCNA C-terminal" evidence="10">
    <location>
        <begin position="126"/>
        <end position="255"/>
    </location>
</feature>
<evidence type="ECO:0000256" key="3">
    <source>
        <dbReference type="ARBA" id="ARBA00022705"/>
    </source>
</evidence>
<evidence type="ECO:0000259" key="9">
    <source>
        <dbReference type="Pfam" id="PF00705"/>
    </source>
</evidence>
<comment type="similarity">
    <text evidence="2 7">Belongs to the PCNA family.</text>
</comment>
<dbReference type="InterPro" id="IPR022659">
    <property type="entry name" value="Pr_cel_nuc_antig_CS"/>
</dbReference>
<evidence type="ECO:0000256" key="8">
    <source>
        <dbReference type="SAM" id="MobiDB-lite"/>
    </source>
</evidence>
<dbReference type="PANTHER" id="PTHR11352:SF0">
    <property type="entry name" value="PROLIFERATING CELL NUCLEAR ANTIGEN"/>
    <property type="match status" value="1"/>
</dbReference>
<comment type="function">
    <text evidence="6">This protein is an auxiliary protein of DNA polymerase delta and is involved in the control of eukaryotic DNA replication by increasing the polymerase's processivity during elongation of the leading strand.</text>
</comment>
<dbReference type="Gene3D" id="3.70.10.10">
    <property type="match status" value="1"/>
</dbReference>
<dbReference type="Pfam" id="PF02747">
    <property type="entry name" value="PCNA_C"/>
    <property type="match status" value="1"/>
</dbReference>
<feature type="domain" description="Proliferating cell nuclear antigen PCNA N-terminal" evidence="9">
    <location>
        <begin position="1"/>
        <end position="121"/>
    </location>
</feature>
<evidence type="ECO:0000313" key="13">
    <source>
        <dbReference type="Proteomes" id="UP001146793"/>
    </source>
</evidence>